<sequence>MTGSPPLCLCAEGVSLLIEYKKTPSRRSRGCTGFDRYVSGYYPCSARCRVAMSSIRSTRQGREDALQRNQIPAERKLTR</sequence>
<organism evidence="2">
    <name type="scientific">Porphyromonas phage phage023a_KCOM2797</name>
    <dbReference type="NCBI Taxonomy" id="3154113"/>
    <lineage>
        <taxon>Viruses</taxon>
        <taxon>Duplodnaviria</taxon>
        <taxon>Heunggongvirae</taxon>
        <taxon>Uroviricota</taxon>
        <taxon>Caudoviricetes</taxon>
        <taxon>Nixviridae</taxon>
        <taxon>Schifferlevirus</taxon>
        <taxon>Schifferlevirus pging00P</taxon>
    </lineage>
</organism>
<dbReference type="EMBL" id="BK068104">
    <property type="protein sequence ID" value="DBA55811.1"/>
    <property type="molecule type" value="Genomic_DNA"/>
</dbReference>
<name>A0AAT9JCZ5_9CAUD</name>
<evidence type="ECO:0000256" key="1">
    <source>
        <dbReference type="SAM" id="MobiDB-lite"/>
    </source>
</evidence>
<protein>
    <submittedName>
        <fullName evidence="2">Uncharacterized protein</fullName>
    </submittedName>
</protein>
<evidence type="ECO:0000313" key="2">
    <source>
        <dbReference type="EMBL" id="DBA55811.1"/>
    </source>
</evidence>
<reference evidence="2" key="1">
    <citation type="journal article" date="2023" name="Microbiome">
        <title>Phages are unrecognized players in the ecology of the oral pathogen Porphyromonas gingivalis.</title>
        <authorList>
            <person name="Matrishin C.B."/>
            <person name="Haase E.M."/>
            <person name="Dewhirst F.E."/>
            <person name="Mark Welch J.L."/>
            <person name="Miranda-Sanchez F."/>
            <person name="Chen T."/>
            <person name="MacFarland D.C."/>
            <person name="Kauffman K.M."/>
        </authorList>
    </citation>
    <scope>NUCLEOTIDE SEQUENCE</scope>
</reference>
<reference evidence="2" key="2">
    <citation type="submission" date="2024-05" db="EMBL/GenBank/DDBJ databases">
        <authorList>
            <person name="Matrishin C.B."/>
            <person name="Kauffman K.M."/>
        </authorList>
    </citation>
    <scope>NUCLEOTIDE SEQUENCE</scope>
</reference>
<feature type="region of interest" description="Disordered" evidence="1">
    <location>
        <begin position="58"/>
        <end position="79"/>
    </location>
</feature>
<accession>A0AAT9JCZ5</accession>
<proteinExistence type="predicted"/>